<dbReference type="OrthoDB" id="267364at2"/>
<dbReference type="PANTHER" id="PTHR38773">
    <property type="entry name" value="PROTEIN SPRT"/>
    <property type="match status" value="1"/>
</dbReference>
<protein>
    <recommendedName>
        <fullName evidence="1">SprT-like domain-containing protein</fullName>
    </recommendedName>
</protein>
<proteinExistence type="predicted"/>
<comment type="caution">
    <text evidence="2">The sequence shown here is derived from an EMBL/GenBank/DDBJ whole genome shotgun (WGS) entry which is preliminary data.</text>
</comment>
<name>A0A3A1YJZ9_9GAMM</name>
<accession>A0A3A1YJZ9</accession>
<dbReference type="Proteomes" id="UP000265964">
    <property type="component" value="Unassembled WGS sequence"/>
</dbReference>
<dbReference type="InterPro" id="IPR006640">
    <property type="entry name" value="SprT-like_domain"/>
</dbReference>
<dbReference type="EMBL" id="NRJF01000029">
    <property type="protein sequence ID" value="RIY37911.1"/>
    <property type="molecule type" value="Genomic_DNA"/>
</dbReference>
<organism evidence="2 3">
    <name type="scientific">Psittacicella gerlachiana</name>
    <dbReference type="NCBI Taxonomy" id="2028574"/>
    <lineage>
        <taxon>Bacteria</taxon>
        <taxon>Pseudomonadati</taxon>
        <taxon>Pseudomonadota</taxon>
        <taxon>Gammaproteobacteria</taxon>
        <taxon>Pasteurellales</taxon>
        <taxon>Psittacicellaceae</taxon>
        <taxon>Psittacicella</taxon>
    </lineage>
</organism>
<evidence type="ECO:0000313" key="2">
    <source>
        <dbReference type="EMBL" id="RIY37911.1"/>
    </source>
</evidence>
<dbReference type="GO" id="GO:0006950">
    <property type="term" value="P:response to stress"/>
    <property type="evidence" value="ECO:0007669"/>
    <property type="project" value="UniProtKB-ARBA"/>
</dbReference>
<feature type="domain" description="SprT-like" evidence="1">
    <location>
        <begin position="116"/>
        <end position="198"/>
    </location>
</feature>
<dbReference type="PANTHER" id="PTHR38773:SF1">
    <property type="entry name" value="PROTEIN SPRT"/>
    <property type="match status" value="1"/>
</dbReference>
<gene>
    <name evidence="2" type="ORF">CKF59_01105</name>
</gene>
<reference evidence="2 3" key="1">
    <citation type="submission" date="2017-08" db="EMBL/GenBank/DDBJ databases">
        <title>Reclassification of Bisgaard taxon 37 and 44.</title>
        <authorList>
            <person name="Christensen H."/>
        </authorList>
    </citation>
    <scope>NUCLEOTIDE SEQUENCE [LARGE SCALE GENOMIC DNA]</scope>
    <source>
        <strain evidence="2 3">EEAB3T1</strain>
    </source>
</reference>
<sequence length="296" mass="34226">MRSKTLLSIPDKLSLTPEVEQRLKLAQSLGNKKFLQFVINACLNLQLKEQKLLKSKKNPELSLRKLLSTYTTQKIANAGQVSPSLLSLWMQKTIKECLKIYNLCLEIFNFDSKFAFPQIEFHYHTSRGLAWYHHGKHAISFNLFTIISEKDTFLTEVVPHEFAHAVLCFLYQKKLISNKIASGHGNAFKVVAMLLGSSGKTTYCTLQHQELEQVLNGVSEEEYQALVSLAPKKRPEYLYTCNCPQKVHRLKIVRHKRQQQNPHYYHCTKCKGWLNFTGQTQVPQLPPRINKEQHEE</sequence>
<keyword evidence="3" id="KW-1185">Reference proteome</keyword>
<evidence type="ECO:0000313" key="3">
    <source>
        <dbReference type="Proteomes" id="UP000265964"/>
    </source>
</evidence>
<evidence type="ECO:0000259" key="1">
    <source>
        <dbReference type="Pfam" id="PF10263"/>
    </source>
</evidence>
<dbReference type="Pfam" id="PF10263">
    <property type="entry name" value="SprT-like"/>
    <property type="match status" value="1"/>
</dbReference>
<dbReference type="AlphaFoldDB" id="A0A3A1YJZ9"/>